<organism evidence="1">
    <name type="scientific">marine metagenome</name>
    <dbReference type="NCBI Taxonomy" id="408172"/>
    <lineage>
        <taxon>unclassified sequences</taxon>
        <taxon>metagenomes</taxon>
        <taxon>ecological metagenomes</taxon>
    </lineage>
</organism>
<evidence type="ECO:0000313" key="1">
    <source>
        <dbReference type="EMBL" id="SVE34193.1"/>
    </source>
</evidence>
<dbReference type="EMBL" id="UINC01210639">
    <property type="protein sequence ID" value="SVE34193.1"/>
    <property type="molecule type" value="Genomic_DNA"/>
</dbReference>
<reference evidence="1" key="1">
    <citation type="submission" date="2018-05" db="EMBL/GenBank/DDBJ databases">
        <authorList>
            <person name="Lanie J.A."/>
            <person name="Ng W.-L."/>
            <person name="Kazmierczak K.M."/>
            <person name="Andrzejewski T.M."/>
            <person name="Davidsen T.M."/>
            <person name="Wayne K.J."/>
            <person name="Tettelin H."/>
            <person name="Glass J.I."/>
            <person name="Rusch D."/>
            <person name="Podicherti R."/>
            <person name="Tsui H.-C.T."/>
            <person name="Winkler M.E."/>
        </authorList>
    </citation>
    <scope>NUCLEOTIDE SEQUENCE</scope>
</reference>
<gene>
    <name evidence="1" type="ORF">METZ01_LOCUS487047</name>
</gene>
<proteinExistence type="predicted"/>
<sequence>MAYLIKRNHSGMRVTLTLSIVSKEGRFGLISEYEVSTGDLTLWEFKRREI</sequence>
<accession>A0A383CQ69</accession>
<dbReference type="AlphaFoldDB" id="A0A383CQ69"/>
<name>A0A383CQ69_9ZZZZ</name>
<protein>
    <submittedName>
        <fullName evidence="1">Uncharacterized protein</fullName>
    </submittedName>
</protein>